<reference evidence="3 4" key="1">
    <citation type="submission" date="2024-05" db="EMBL/GenBank/DDBJ databases">
        <authorList>
            <person name="Yi C."/>
        </authorList>
    </citation>
    <scope>NUCLEOTIDE SEQUENCE [LARGE SCALE GENOMIC DNA]</scope>
    <source>
        <strain evidence="3 4">XS13</strain>
    </source>
</reference>
<feature type="transmembrane region" description="Helical" evidence="2">
    <location>
        <begin position="101"/>
        <end position="123"/>
    </location>
</feature>
<name>A0ABV0ILJ8_9MICC</name>
<evidence type="ECO:0000313" key="4">
    <source>
        <dbReference type="Proteomes" id="UP001484097"/>
    </source>
</evidence>
<accession>A0ABV0ILJ8</accession>
<keyword evidence="2" id="KW-0812">Transmembrane</keyword>
<keyword evidence="2" id="KW-0472">Membrane</keyword>
<comment type="caution">
    <text evidence="3">The sequence shown here is derived from an EMBL/GenBank/DDBJ whole genome shotgun (WGS) entry which is preliminary data.</text>
</comment>
<evidence type="ECO:0000256" key="2">
    <source>
        <dbReference type="SAM" id="Phobius"/>
    </source>
</evidence>
<dbReference type="Proteomes" id="UP001484097">
    <property type="component" value="Unassembled WGS sequence"/>
</dbReference>
<protein>
    <recommendedName>
        <fullName evidence="5">LysM domain-containing protein</fullName>
    </recommendedName>
</protein>
<feature type="region of interest" description="Disordered" evidence="1">
    <location>
        <begin position="192"/>
        <end position="227"/>
    </location>
</feature>
<evidence type="ECO:0000256" key="1">
    <source>
        <dbReference type="SAM" id="MobiDB-lite"/>
    </source>
</evidence>
<feature type="transmembrane region" description="Helical" evidence="2">
    <location>
        <begin position="12"/>
        <end position="34"/>
    </location>
</feature>
<organism evidence="3 4">
    <name type="scientific">Citricoccus nitrophenolicus</name>
    <dbReference type="NCBI Taxonomy" id="863575"/>
    <lineage>
        <taxon>Bacteria</taxon>
        <taxon>Bacillati</taxon>
        <taxon>Actinomycetota</taxon>
        <taxon>Actinomycetes</taxon>
        <taxon>Micrococcales</taxon>
        <taxon>Micrococcaceae</taxon>
        <taxon>Citricoccus</taxon>
    </lineage>
</organism>
<evidence type="ECO:0008006" key="5">
    <source>
        <dbReference type="Google" id="ProtNLM"/>
    </source>
</evidence>
<proteinExistence type="predicted"/>
<feature type="transmembrane region" description="Helical" evidence="2">
    <location>
        <begin position="54"/>
        <end position="81"/>
    </location>
</feature>
<dbReference type="EMBL" id="JBDXMX010000008">
    <property type="protein sequence ID" value="MEO9249015.1"/>
    <property type="molecule type" value="Genomic_DNA"/>
</dbReference>
<keyword evidence="4" id="KW-1185">Reference proteome</keyword>
<gene>
    <name evidence="3" type="ORF">ABDK96_15125</name>
</gene>
<keyword evidence="2" id="KW-1133">Transmembrane helix</keyword>
<sequence length="288" mass="29559">MGTRPADRRPPLRVEDLILSLLCTAAGPLLWWFGTTALAGAPAGGGLQFVERSVASLCAGAGAIIALWWVVAVLGTALAAVGSRWRSVPLARIGRGLSPAFLRRVAASVLGVNVLLAPGAWAAEAVPAGFEQPRPSVDLTVPAPSGPSVVPDPGWLPAPGVSGSGPALTTAVQSAADDASSTGSLAAVRLDAPVDDDLPTPTWTPGTPAPAAPDSTRPARPSAVDASTVSVRHGDCLWDIAAHELGPTATDLEIDRRWRQWHEHNRAIIGAEADLLLPGTVLTAPPFD</sequence>
<feature type="region of interest" description="Disordered" evidence="1">
    <location>
        <begin position="137"/>
        <end position="162"/>
    </location>
</feature>
<dbReference type="RefSeq" id="WP_347921666.1">
    <property type="nucleotide sequence ID" value="NZ_JBDXMX010000008.1"/>
</dbReference>
<evidence type="ECO:0000313" key="3">
    <source>
        <dbReference type="EMBL" id="MEO9249015.1"/>
    </source>
</evidence>